<evidence type="ECO:0000313" key="2">
    <source>
        <dbReference type="Proteomes" id="UP001470230"/>
    </source>
</evidence>
<proteinExistence type="predicted"/>
<dbReference type="EMBL" id="JAPFFF010000001">
    <property type="protein sequence ID" value="KAK8899908.1"/>
    <property type="molecule type" value="Genomic_DNA"/>
</dbReference>
<gene>
    <name evidence="1" type="ORF">M9Y10_002231</name>
</gene>
<evidence type="ECO:0000313" key="1">
    <source>
        <dbReference type="EMBL" id="KAK8899908.1"/>
    </source>
</evidence>
<dbReference type="Proteomes" id="UP001470230">
    <property type="component" value="Unassembled WGS sequence"/>
</dbReference>
<protein>
    <submittedName>
        <fullName evidence="1">Uncharacterized protein</fullName>
    </submittedName>
</protein>
<name>A0ABR2L986_9EUKA</name>
<reference evidence="1 2" key="1">
    <citation type="submission" date="2024-04" db="EMBL/GenBank/DDBJ databases">
        <title>Tritrichomonas musculus Genome.</title>
        <authorList>
            <person name="Alves-Ferreira E."/>
            <person name="Grigg M."/>
            <person name="Lorenzi H."/>
            <person name="Galac M."/>
        </authorList>
    </citation>
    <scope>NUCLEOTIDE SEQUENCE [LARGE SCALE GENOMIC DNA]</scope>
    <source>
        <strain evidence="1 2">EAF2021</strain>
    </source>
</reference>
<sequence>MPFTFLDRIETFTSLHKLTKDSIKDIKQPVSTSFGSIILSEEDIKVKSCIIELLNNTNVCHELVPEFFFFTVLLSKPKNDNGTEKESVSASKMGKVADRIRLQNEKSTRKRLLFSELARLDRSNLGFKQSGTTKTRQLQQLRSKIVTATF</sequence>
<comment type="caution">
    <text evidence="1">The sequence shown here is derived from an EMBL/GenBank/DDBJ whole genome shotgun (WGS) entry which is preliminary data.</text>
</comment>
<accession>A0ABR2L986</accession>
<keyword evidence="2" id="KW-1185">Reference proteome</keyword>
<organism evidence="1 2">
    <name type="scientific">Tritrichomonas musculus</name>
    <dbReference type="NCBI Taxonomy" id="1915356"/>
    <lineage>
        <taxon>Eukaryota</taxon>
        <taxon>Metamonada</taxon>
        <taxon>Parabasalia</taxon>
        <taxon>Tritrichomonadida</taxon>
        <taxon>Tritrichomonadidae</taxon>
        <taxon>Tritrichomonas</taxon>
    </lineage>
</organism>